<evidence type="ECO:0000313" key="2">
    <source>
        <dbReference type="Proteomes" id="UP000663879"/>
    </source>
</evidence>
<dbReference type="Proteomes" id="UP000663879">
    <property type="component" value="Unassembled WGS sequence"/>
</dbReference>
<organism evidence="1 2">
    <name type="scientific">Brachionus calyciflorus</name>
    <dbReference type="NCBI Taxonomy" id="104777"/>
    <lineage>
        <taxon>Eukaryota</taxon>
        <taxon>Metazoa</taxon>
        <taxon>Spiralia</taxon>
        <taxon>Gnathifera</taxon>
        <taxon>Rotifera</taxon>
        <taxon>Eurotatoria</taxon>
        <taxon>Monogononta</taxon>
        <taxon>Pseudotrocha</taxon>
        <taxon>Ploima</taxon>
        <taxon>Brachionidae</taxon>
        <taxon>Brachionus</taxon>
    </lineage>
</organism>
<accession>A0A814L560</accession>
<keyword evidence="2" id="KW-1185">Reference proteome</keyword>
<comment type="caution">
    <text evidence="1">The sequence shown here is derived from an EMBL/GenBank/DDBJ whole genome shotgun (WGS) entry which is preliminary data.</text>
</comment>
<evidence type="ECO:0000313" key="1">
    <source>
        <dbReference type="EMBL" id="CAF1061123.1"/>
    </source>
</evidence>
<dbReference type="EMBL" id="CAJNOC010005754">
    <property type="protein sequence ID" value="CAF1061123.1"/>
    <property type="molecule type" value="Genomic_DNA"/>
</dbReference>
<reference evidence="1" key="1">
    <citation type="submission" date="2021-02" db="EMBL/GenBank/DDBJ databases">
        <authorList>
            <person name="Nowell W R."/>
        </authorList>
    </citation>
    <scope>NUCLEOTIDE SEQUENCE</scope>
    <source>
        <strain evidence="1">Ploen Becks lab</strain>
    </source>
</reference>
<dbReference type="OrthoDB" id="10132728at2759"/>
<sequence>MNQFPSASSANSNLNNCSICFESDPHKMRVVYPFCRCAPGCSTRYLISKCLKSSKIIVKGINMHAPLTNSPDQDKVVVKKKGISIKFKEIIDDSIYRNINKPYKIYQDIMLNHFTDKNRPNLLQIQNYLKYRRKRHGDVNSIVGLNDFVNPKLYSNIDLKSYGEDEPIYFGNEIKEGDENTHFHLGITSKKLLDNIKNGCTFHLDCTYKIVKYGFPVLIFGCTDIRIT</sequence>
<gene>
    <name evidence="1" type="ORF">OXX778_LOCUS19287</name>
</gene>
<protein>
    <submittedName>
        <fullName evidence="1">Uncharacterized protein</fullName>
    </submittedName>
</protein>
<dbReference type="AlphaFoldDB" id="A0A814L560"/>
<name>A0A814L560_9BILA</name>
<proteinExistence type="predicted"/>